<keyword evidence="4" id="KW-0804">Transcription</keyword>
<dbReference type="EMBL" id="JACHIK010000002">
    <property type="protein sequence ID" value="MBB5041180.1"/>
    <property type="molecule type" value="Genomic_DNA"/>
</dbReference>
<dbReference type="Pfam" id="PF03466">
    <property type="entry name" value="LysR_substrate"/>
    <property type="match status" value="1"/>
</dbReference>
<dbReference type="AlphaFoldDB" id="A0A7W8DT88"/>
<dbReference type="PANTHER" id="PTHR30126:SF39">
    <property type="entry name" value="HTH-TYPE TRANSCRIPTIONAL REGULATOR CYSL"/>
    <property type="match status" value="1"/>
</dbReference>
<dbReference type="PRINTS" id="PR00039">
    <property type="entry name" value="HTHLYSR"/>
</dbReference>
<dbReference type="PANTHER" id="PTHR30126">
    <property type="entry name" value="HTH-TYPE TRANSCRIPTIONAL REGULATOR"/>
    <property type="match status" value="1"/>
</dbReference>
<dbReference type="Proteomes" id="UP000535406">
    <property type="component" value="Unassembled WGS sequence"/>
</dbReference>
<evidence type="ECO:0000313" key="7">
    <source>
        <dbReference type="Proteomes" id="UP000535406"/>
    </source>
</evidence>
<dbReference type="InterPro" id="IPR036388">
    <property type="entry name" value="WH-like_DNA-bd_sf"/>
</dbReference>
<organism evidence="6 7">
    <name type="scientific">Shinella fusca</name>
    <dbReference type="NCBI Taxonomy" id="544480"/>
    <lineage>
        <taxon>Bacteria</taxon>
        <taxon>Pseudomonadati</taxon>
        <taxon>Pseudomonadota</taxon>
        <taxon>Alphaproteobacteria</taxon>
        <taxon>Hyphomicrobiales</taxon>
        <taxon>Rhizobiaceae</taxon>
        <taxon>Shinella</taxon>
    </lineage>
</organism>
<dbReference type="Gene3D" id="1.10.10.10">
    <property type="entry name" value="Winged helix-like DNA-binding domain superfamily/Winged helix DNA-binding domain"/>
    <property type="match status" value="1"/>
</dbReference>
<gene>
    <name evidence="6" type="ORF">HNQ66_000563</name>
</gene>
<dbReference type="InterPro" id="IPR005119">
    <property type="entry name" value="LysR_subst-bd"/>
</dbReference>
<sequence>MHPRQLKTFLAVARCGNITRAAAEVHLAQSSVSDQIQALEAEMETALFHRARSGITLTEAGRAFLPFAERLVLIGEEARIAVRQASGIAADTLSIGTLETIAASKLAMLLPKFAATHPDIAIRVTVASSGELSRQLAAGDLDLALSFFGPGADDRFKSRKVADEPLVLIAPASCHDGGGGFDRLAREAFIATARGCTYRRMFEEGFEAAGFASPTPAAEVASIGAIVQMVAAGGGLALVPRLALAGNAGADRVTELEWPRADAAAPLHLFWRHGTVRRRAIAAFLDFARTGLRSADARLRHAAPSPS</sequence>
<name>A0A7W8DT88_9HYPH</name>
<keyword evidence="3 6" id="KW-0238">DNA-binding</keyword>
<comment type="caution">
    <text evidence="6">The sequence shown here is derived from an EMBL/GenBank/DDBJ whole genome shotgun (WGS) entry which is preliminary data.</text>
</comment>
<dbReference type="CDD" id="cd05466">
    <property type="entry name" value="PBP2_LTTR_substrate"/>
    <property type="match status" value="1"/>
</dbReference>
<dbReference type="SUPFAM" id="SSF53850">
    <property type="entry name" value="Periplasmic binding protein-like II"/>
    <property type="match status" value="1"/>
</dbReference>
<dbReference type="Gene3D" id="3.40.190.290">
    <property type="match status" value="1"/>
</dbReference>
<evidence type="ECO:0000256" key="4">
    <source>
        <dbReference type="ARBA" id="ARBA00023163"/>
    </source>
</evidence>
<proteinExistence type="inferred from homology"/>
<dbReference type="GO" id="GO:0003700">
    <property type="term" value="F:DNA-binding transcription factor activity"/>
    <property type="evidence" value="ECO:0007669"/>
    <property type="project" value="InterPro"/>
</dbReference>
<evidence type="ECO:0000256" key="2">
    <source>
        <dbReference type="ARBA" id="ARBA00023015"/>
    </source>
</evidence>
<dbReference type="FunFam" id="1.10.10.10:FF:000001">
    <property type="entry name" value="LysR family transcriptional regulator"/>
    <property type="match status" value="1"/>
</dbReference>
<evidence type="ECO:0000256" key="3">
    <source>
        <dbReference type="ARBA" id="ARBA00023125"/>
    </source>
</evidence>
<dbReference type="RefSeq" id="WP_184140635.1">
    <property type="nucleotide sequence ID" value="NZ_JACHIK010000002.1"/>
</dbReference>
<evidence type="ECO:0000256" key="1">
    <source>
        <dbReference type="ARBA" id="ARBA00009437"/>
    </source>
</evidence>
<dbReference type="InterPro" id="IPR000847">
    <property type="entry name" value="LysR_HTH_N"/>
</dbReference>
<reference evidence="6 7" key="1">
    <citation type="submission" date="2020-08" db="EMBL/GenBank/DDBJ databases">
        <title>Genomic Encyclopedia of Type Strains, Phase IV (KMG-IV): sequencing the most valuable type-strain genomes for metagenomic binning, comparative biology and taxonomic classification.</title>
        <authorList>
            <person name="Goeker M."/>
        </authorList>
    </citation>
    <scope>NUCLEOTIDE SEQUENCE [LARGE SCALE GENOMIC DNA]</scope>
    <source>
        <strain evidence="6 7">DSM 21319</strain>
    </source>
</reference>
<keyword evidence="7" id="KW-1185">Reference proteome</keyword>
<dbReference type="GO" id="GO:0000976">
    <property type="term" value="F:transcription cis-regulatory region binding"/>
    <property type="evidence" value="ECO:0007669"/>
    <property type="project" value="TreeGrafter"/>
</dbReference>
<evidence type="ECO:0000313" key="6">
    <source>
        <dbReference type="EMBL" id="MBB5041180.1"/>
    </source>
</evidence>
<keyword evidence="2" id="KW-0805">Transcription regulation</keyword>
<dbReference type="InterPro" id="IPR036390">
    <property type="entry name" value="WH_DNA-bd_sf"/>
</dbReference>
<evidence type="ECO:0000259" key="5">
    <source>
        <dbReference type="PROSITE" id="PS50931"/>
    </source>
</evidence>
<dbReference type="Pfam" id="PF00126">
    <property type="entry name" value="HTH_1"/>
    <property type="match status" value="1"/>
</dbReference>
<protein>
    <submittedName>
        <fullName evidence="6">DNA-binding transcriptional LysR family regulator</fullName>
    </submittedName>
</protein>
<comment type="similarity">
    <text evidence="1">Belongs to the LysR transcriptional regulatory family.</text>
</comment>
<dbReference type="PROSITE" id="PS50931">
    <property type="entry name" value="HTH_LYSR"/>
    <property type="match status" value="1"/>
</dbReference>
<accession>A0A7W8DT88</accession>
<feature type="domain" description="HTH lysR-type" evidence="5">
    <location>
        <begin position="1"/>
        <end position="58"/>
    </location>
</feature>
<dbReference type="SUPFAM" id="SSF46785">
    <property type="entry name" value="Winged helix' DNA-binding domain"/>
    <property type="match status" value="1"/>
</dbReference>